<evidence type="ECO:0000256" key="6">
    <source>
        <dbReference type="PIRNR" id="PIRNR015840"/>
    </source>
</evidence>
<evidence type="ECO:0000256" key="2">
    <source>
        <dbReference type="ARBA" id="ARBA00009457"/>
    </source>
</evidence>
<feature type="transmembrane region" description="Helical" evidence="7">
    <location>
        <begin position="273"/>
        <end position="295"/>
    </location>
</feature>
<reference evidence="8" key="1">
    <citation type="submission" date="2006-10" db="EMBL/GenBank/DDBJ databases">
        <authorList>
            <person name="Amadeo P."/>
            <person name="Zhao Q."/>
            <person name="Wortman J."/>
            <person name="Fraser-Liggett C."/>
            <person name="Carlton J."/>
        </authorList>
    </citation>
    <scope>NUCLEOTIDE SEQUENCE</scope>
    <source>
        <strain evidence="8">G3</strain>
    </source>
</reference>
<keyword evidence="5 6" id="KW-0472">Membrane</keyword>
<dbReference type="KEGG" id="tva:4761246"/>
<gene>
    <name evidence="8" type="ORF">TVAG_043460</name>
</gene>
<dbReference type="InterPro" id="IPR005045">
    <property type="entry name" value="CDC50/LEM3_fam"/>
</dbReference>
<dbReference type="Pfam" id="PF03381">
    <property type="entry name" value="CDC50"/>
    <property type="match status" value="1"/>
</dbReference>
<reference evidence="8" key="2">
    <citation type="journal article" date="2007" name="Science">
        <title>Draft genome sequence of the sexually transmitted pathogen Trichomonas vaginalis.</title>
        <authorList>
            <person name="Carlton J.M."/>
            <person name="Hirt R.P."/>
            <person name="Silva J.C."/>
            <person name="Delcher A.L."/>
            <person name="Schatz M."/>
            <person name="Zhao Q."/>
            <person name="Wortman J.R."/>
            <person name="Bidwell S.L."/>
            <person name="Alsmark U.C.M."/>
            <person name="Besteiro S."/>
            <person name="Sicheritz-Ponten T."/>
            <person name="Noel C.J."/>
            <person name="Dacks J.B."/>
            <person name="Foster P.G."/>
            <person name="Simillion C."/>
            <person name="Van de Peer Y."/>
            <person name="Miranda-Saavedra D."/>
            <person name="Barton G.J."/>
            <person name="Westrop G.D."/>
            <person name="Mueller S."/>
            <person name="Dessi D."/>
            <person name="Fiori P.L."/>
            <person name="Ren Q."/>
            <person name="Paulsen I."/>
            <person name="Zhang H."/>
            <person name="Bastida-Corcuera F.D."/>
            <person name="Simoes-Barbosa A."/>
            <person name="Brown M.T."/>
            <person name="Hayes R.D."/>
            <person name="Mukherjee M."/>
            <person name="Okumura C.Y."/>
            <person name="Schneider R."/>
            <person name="Smith A.J."/>
            <person name="Vanacova S."/>
            <person name="Villalvazo M."/>
            <person name="Haas B.J."/>
            <person name="Pertea M."/>
            <person name="Feldblyum T.V."/>
            <person name="Utterback T.R."/>
            <person name="Shu C.L."/>
            <person name="Osoegawa K."/>
            <person name="de Jong P.J."/>
            <person name="Hrdy I."/>
            <person name="Horvathova L."/>
            <person name="Zubacova Z."/>
            <person name="Dolezal P."/>
            <person name="Malik S.B."/>
            <person name="Logsdon J.M. Jr."/>
            <person name="Henze K."/>
            <person name="Gupta A."/>
            <person name="Wang C.C."/>
            <person name="Dunne R.L."/>
            <person name="Upcroft J.A."/>
            <person name="Upcroft P."/>
            <person name="White O."/>
            <person name="Salzberg S.L."/>
            <person name="Tang P."/>
            <person name="Chiu C.-H."/>
            <person name="Lee Y.-S."/>
            <person name="Embley T.M."/>
            <person name="Coombs G.H."/>
            <person name="Mottram J.C."/>
            <person name="Tachezy J."/>
            <person name="Fraser-Liggett C.M."/>
            <person name="Johnson P.J."/>
        </authorList>
    </citation>
    <scope>NUCLEOTIDE SEQUENCE [LARGE SCALE GENOMIC DNA]</scope>
    <source>
        <strain evidence="8">G3</strain>
    </source>
</reference>
<dbReference type="RefSeq" id="XP_001315623.1">
    <property type="nucleotide sequence ID" value="XM_001315588.1"/>
</dbReference>
<dbReference type="OrthoDB" id="340608at2759"/>
<protein>
    <recommendedName>
        <fullName evidence="10">ALA-interacting subunit</fullName>
    </recommendedName>
</protein>
<evidence type="ECO:0000313" key="8">
    <source>
        <dbReference type="EMBL" id="EAY03400.1"/>
    </source>
</evidence>
<dbReference type="PANTHER" id="PTHR10926">
    <property type="entry name" value="CELL CYCLE CONTROL PROTEIN 50"/>
    <property type="match status" value="1"/>
</dbReference>
<dbReference type="GO" id="GO:0005783">
    <property type="term" value="C:endoplasmic reticulum"/>
    <property type="evidence" value="ECO:0000318"/>
    <property type="project" value="GO_Central"/>
</dbReference>
<evidence type="ECO:0000256" key="1">
    <source>
        <dbReference type="ARBA" id="ARBA00004141"/>
    </source>
</evidence>
<comment type="similarity">
    <text evidence="2 6">Belongs to the CDC50/LEM3 family.</text>
</comment>
<evidence type="ECO:0000256" key="3">
    <source>
        <dbReference type="ARBA" id="ARBA00022692"/>
    </source>
</evidence>
<dbReference type="STRING" id="5722.A2EV86"/>
<name>A2EV86_TRIV3</name>
<dbReference type="FunCoup" id="A2EV86">
    <property type="interactions" value="391"/>
</dbReference>
<keyword evidence="9" id="KW-1185">Reference proteome</keyword>
<dbReference type="VEuPathDB" id="TrichDB:TVAG_043460"/>
<dbReference type="AlphaFoldDB" id="A2EV86"/>
<dbReference type="GO" id="GO:0005794">
    <property type="term" value="C:Golgi apparatus"/>
    <property type="evidence" value="ECO:0000318"/>
    <property type="project" value="GO_Central"/>
</dbReference>
<comment type="subcellular location">
    <subcellularLocation>
        <location evidence="1">Membrane</location>
        <topology evidence="1">Multi-pass membrane protein</topology>
    </subcellularLocation>
</comment>
<dbReference type="eggNOG" id="KOG2952">
    <property type="taxonomic scope" value="Eukaryota"/>
</dbReference>
<keyword evidence="4 7" id="KW-1133">Transmembrane helix</keyword>
<dbReference type="GO" id="GO:0005886">
    <property type="term" value="C:plasma membrane"/>
    <property type="evidence" value="ECO:0000318"/>
    <property type="project" value="GO_Central"/>
</dbReference>
<accession>A2EV86</accession>
<organism evidence="8 9">
    <name type="scientific">Trichomonas vaginalis (strain ATCC PRA-98 / G3)</name>
    <dbReference type="NCBI Taxonomy" id="412133"/>
    <lineage>
        <taxon>Eukaryota</taxon>
        <taxon>Metamonada</taxon>
        <taxon>Parabasalia</taxon>
        <taxon>Trichomonadida</taxon>
        <taxon>Trichomonadidae</taxon>
        <taxon>Trichomonas</taxon>
    </lineage>
</organism>
<evidence type="ECO:0000256" key="5">
    <source>
        <dbReference type="ARBA" id="ARBA00023136"/>
    </source>
</evidence>
<proteinExistence type="inferred from homology"/>
<dbReference type="InParanoid" id="A2EV86"/>
<evidence type="ECO:0008006" key="10">
    <source>
        <dbReference type="Google" id="ProtNLM"/>
    </source>
</evidence>
<sequence>MKVSTEVKLGKHSRFAQQQLPAWRPMITPVIAMISFAIIAIFAFAVGIVCLIANNKLVSVEKRYDDICELNSTCNVTLNIPKEMSGDIYLKYKLTRFYQNHRRFMESRSDSQLKGEYVDFSGMSNDCYKSRSINDSENAENWILPCGLSALSVFNDTFRVASDNVQMKEDGIAWSTDLKWLYKPLNSSYKTGDKWLENNTLFPGGQTNEHFIVWMRVAALPTFSKLYSYCKDCKIPAGDVTIEILNNYPTSSFSGTKSVVLSTESWIGPKNNFLGIAYIVVGCLCVVAIITLFILHVTRPRKLGDPRLVLELINKREEEFSQQTEQ</sequence>
<dbReference type="PANTHER" id="PTHR10926:SF0">
    <property type="entry name" value="CDC50, ISOFORM A"/>
    <property type="match status" value="1"/>
</dbReference>
<dbReference type="EMBL" id="DS113505">
    <property type="protein sequence ID" value="EAY03400.1"/>
    <property type="molecule type" value="Genomic_DNA"/>
</dbReference>
<dbReference type="PIRSF" id="PIRSF015840">
    <property type="entry name" value="DUF284_TM_euk"/>
    <property type="match status" value="1"/>
</dbReference>
<evidence type="ECO:0000256" key="4">
    <source>
        <dbReference type="ARBA" id="ARBA00022989"/>
    </source>
</evidence>
<feature type="transmembrane region" description="Helical" evidence="7">
    <location>
        <begin position="30"/>
        <end position="53"/>
    </location>
</feature>
<keyword evidence="3 7" id="KW-0812">Transmembrane</keyword>
<evidence type="ECO:0000313" key="9">
    <source>
        <dbReference type="Proteomes" id="UP000001542"/>
    </source>
</evidence>
<evidence type="ECO:0000256" key="7">
    <source>
        <dbReference type="SAM" id="Phobius"/>
    </source>
</evidence>
<dbReference type="SMR" id="A2EV86"/>
<dbReference type="VEuPathDB" id="TrichDB:TVAGG3_0032520"/>
<dbReference type="OMA" id="TWNNDQP"/>
<dbReference type="Proteomes" id="UP000001542">
    <property type="component" value="Unassembled WGS sequence"/>
</dbReference>